<dbReference type="EMBL" id="MBFS01000427">
    <property type="protein sequence ID" value="PVV02528.1"/>
    <property type="molecule type" value="Genomic_DNA"/>
</dbReference>
<dbReference type="Proteomes" id="UP000245609">
    <property type="component" value="Unassembled WGS sequence"/>
</dbReference>
<dbReference type="GO" id="GO:0016788">
    <property type="term" value="F:hydrolase activity, acting on ester bonds"/>
    <property type="evidence" value="ECO:0007669"/>
    <property type="project" value="InterPro"/>
</dbReference>
<comment type="caution">
    <text evidence="1">The sequence shown here is derived from an EMBL/GenBank/DDBJ whole genome shotgun (WGS) entry which is preliminary data.</text>
</comment>
<dbReference type="PANTHER" id="PTHR14209">
    <property type="entry name" value="ISOAMYL ACETATE-HYDROLYZING ESTERASE 1"/>
    <property type="match status" value="1"/>
</dbReference>
<dbReference type="AlphaFoldDB" id="A0A2T9ZD52"/>
<evidence type="ECO:0000313" key="2">
    <source>
        <dbReference type="Proteomes" id="UP000245609"/>
    </source>
</evidence>
<gene>
    <name evidence="1" type="ORF">BB560_003015</name>
</gene>
<reference evidence="1 2" key="1">
    <citation type="journal article" date="2018" name="MBio">
        <title>Comparative Genomics Reveals the Core Gene Toolbox for the Fungus-Insect Symbiosis.</title>
        <authorList>
            <person name="Wang Y."/>
            <person name="Stata M."/>
            <person name="Wang W."/>
            <person name="Stajich J.E."/>
            <person name="White M.M."/>
            <person name="Moncalvo J.M."/>
        </authorList>
    </citation>
    <scope>NUCLEOTIDE SEQUENCE [LARGE SCALE GENOMIC DNA]</scope>
    <source>
        <strain evidence="1 2">SC-DP-2</strain>
    </source>
</reference>
<keyword evidence="2" id="KW-1185">Reference proteome</keyword>
<dbReference type="CDD" id="cd01838">
    <property type="entry name" value="Isoamyl_acetate_hydrolase_like"/>
    <property type="match status" value="1"/>
</dbReference>
<protein>
    <submittedName>
        <fullName evidence="1">Uncharacterized protein</fullName>
    </submittedName>
</protein>
<accession>A0A2T9ZD52</accession>
<evidence type="ECO:0000313" key="1">
    <source>
        <dbReference type="EMBL" id="PVV02528.1"/>
    </source>
</evidence>
<dbReference type="STRING" id="133381.A0A2T9ZD52"/>
<name>A0A2T9ZD52_9FUNG</name>
<sequence>MPSLGLYSYDVFFAFGGSSTEFAFNTKTSGWVAMLANKYSRRIDVINRGFAGFNSRWAKSIFFNSFPKTVKNESEIPLCKPDTSSIKQSMPDTESSAHNLILKTMGPNRPAKVKLVTIFLGVNDAAMEGYPAHVPLAEFHQNLLSMIDHLADPNSEYYSPEIKFILITPPPLSEPMWARTVKKQNAPMDRSEENAKLYAEEVIKVGKKRNIPVVDVFTRIKNEINEIQAKQAEINALTNGTTCTGSRMVEDNLRWFGYDQFFYDGLHFNANGNTILFEMLYETIITNYPDLVPWKLPKFVPSVAEVMSLEKKLKAVKSIRSRL</sequence>
<proteinExistence type="predicted"/>
<dbReference type="OrthoDB" id="671439at2759"/>
<dbReference type="PANTHER" id="PTHR14209:SF19">
    <property type="entry name" value="ISOAMYL ACETATE-HYDROLYZING ESTERASE 1 HOMOLOG"/>
    <property type="match status" value="1"/>
</dbReference>
<dbReference type="Pfam" id="PF00657">
    <property type="entry name" value="Lipase_GDSL"/>
    <property type="match status" value="1"/>
</dbReference>
<dbReference type="InterPro" id="IPR036514">
    <property type="entry name" value="SGNH_hydro_sf"/>
</dbReference>
<dbReference type="InterPro" id="IPR001087">
    <property type="entry name" value="GDSL"/>
</dbReference>
<dbReference type="SUPFAM" id="SSF52266">
    <property type="entry name" value="SGNH hydrolase"/>
    <property type="match status" value="1"/>
</dbReference>
<organism evidence="1 2">
    <name type="scientific">Smittium megazygosporum</name>
    <dbReference type="NCBI Taxonomy" id="133381"/>
    <lineage>
        <taxon>Eukaryota</taxon>
        <taxon>Fungi</taxon>
        <taxon>Fungi incertae sedis</taxon>
        <taxon>Zoopagomycota</taxon>
        <taxon>Kickxellomycotina</taxon>
        <taxon>Harpellomycetes</taxon>
        <taxon>Harpellales</taxon>
        <taxon>Legeriomycetaceae</taxon>
        <taxon>Smittium</taxon>
    </lineage>
</organism>
<dbReference type="InterPro" id="IPR045136">
    <property type="entry name" value="Iah1-like"/>
</dbReference>
<dbReference type="Gene3D" id="3.40.50.1110">
    <property type="entry name" value="SGNH hydrolase"/>
    <property type="match status" value="1"/>
</dbReference>